<organism evidence="2 3">
    <name type="scientific">Danaus chrysippus</name>
    <name type="common">African queen</name>
    <dbReference type="NCBI Taxonomy" id="151541"/>
    <lineage>
        <taxon>Eukaryota</taxon>
        <taxon>Metazoa</taxon>
        <taxon>Ecdysozoa</taxon>
        <taxon>Arthropoda</taxon>
        <taxon>Hexapoda</taxon>
        <taxon>Insecta</taxon>
        <taxon>Pterygota</taxon>
        <taxon>Neoptera</taxon>
        <taxon>Endopterygota</taxon>
        <taxon>Lepidoptera</taxon>
        <taxon>Glossata</taxon>
        <taxon>Ditrysia</taxon>
        <taxon>Papilionoidea</taxon>
        <taxon>Nymphalidae</taxon>
        <taxon>Danainae</taxon>
        <taxon>Danaini</taxon>
        <taxon>Danaina</taxon>
        <taxon>Danaus</taxon>
        <taxon>Anosia</taxon>
    </lineage>
</organism>
<evidence type="ECO:0000313" key="2">
    <source>
        <dbReference type="EMBL" id="CAG9560881.1"/>
    </source>
</evidence>
<dbReference type="Proteomes" id="UP000789524">
    <property type="component" value="Unassembled WGS sequence"/>
</dbReference>
<gene>
    <name evidence="2" type="ORF">DCHRY22_LOCUS2477</name>
</gene>
<feature type="region of interest" description="Disordered" evidence="1">
    <location>
        <begin position="70"/>
        <end position="90"/>
    </location>
</feature>
<sequence length="90" mass="10307">MTRQTEFKIRVISSIYENKKFPPHIAPAHGHTTRLRVLLPPDMKTFPSSFCPKEGARELAVLTWGSRSARAAVDRRDHMQRHTNDDRAAP</sequence>
<reference evidence="2" key="1">
    <citation type="submission" date="2021-09" db="EMBL/GenBank/DDBJ databases">
        <authorList>
            <person name="Martin H S."/>
        </authorList>
    </citation>
    <scope>NUCLEOTIDE SEQUENCE</scope>
</reference>
<evidence type="ECO:0000256" key="1">
    <source>
        <dbReference type="SAM" id="MobiDB-lite"/>
    </source>
</evidence>
<evidence type="ECO:0000313" key="3">
    <source>
        <dbReference type="Proteomes" id="UP000789524"/>
    </source>
</evidence>
<comment type="caution">
    <text evidence="2">The sequence shown here is derived from an EMBL/GenBank/DDBJ whole genome shotgun (WGS) entry which is preliminary data.</text>
</comment>
<protein>
    <submittedName>
        <fullName evidence="2">(African queen) hypothetical protein</fullName>
    </submittedName>
</protein>
<dbReference type="AlphaFoldDB" id="A0A8J2QI77"/>
<feature type="compositionally biased region" description="Basic and acidic residues" evidence="1">
    <location>
        <begin position="72"/>
        <end position="90"/>
    </location>
</feature>
<dbReference type="EMBL" id="CAKASE010000046">
    <property type="protein sequence ID" value="CAG9560881.1"/>
    <property type="molecule type" value="Genomic_DNA"/>
</dbReference>
<proteinExistence type="predicted"/>
<accession>A0A8J2QI77</accession>
<keyword evidence="3" id="KW-1185">Reference proteome</keyword>
<name>A0A8J2QI77_9NEOP</name>